<dbReference type="SUPFAM" id="SSF56024">
    <property type="entry name" value="Phospholipase D/nuclease"/>
    <property type="match status" value="2"/>
</dbReference>
<dbReference type="InterPro" id="IPR025202">
    <property type="entry name" value="PLD-like_dom"/>
</dbReference>
<keyword evidence="6 9" id="KW-1133">Transmembrane helix</keyword>
<evidence type="ECO:0000256" key="6">
    <source>
        <dbReference type="ARBA" id="ARBA00022989"/>
    </source>
</evidence>
<keyword evidence="2" id="KW-1003">Cell membrane</keyword>
<proteinExistence type="predicted"/>
<dbReference type="PANTHER" id="PTHR21248">
    <property type="entry name" value="CARDIOLIPIN SYNTHASE"/>
    <property type="match status" value="1"/>
</dbReference>
<evidence type="ECO:0000256" key="1">
    <source>
        <dbReference type="ARBA" id="ARBA00004236"/>
    </source>
</evidence>
<keyword evidence="7 9" id="KW-0472">Membrane</keyword>
<gene>
    <name evidence="11" type="primary">ywiE_1</name>
    <name evidence="11" type="ORF">Rcae01_04466</name>
</gene>
<feature type="transmembrane region" description="Helical" evidence="9">
    <location>
        <begin position="90"/>
        <end position="111"/>
    </location>
</feature>
<accession>A0ABP9VV43</accession>
<feature type="transmembrane region" description="Helical" evidence="9">
    <location>
        <begin position="56"/>
        <end position="78"/>
    </location>
</feature>
<evidence type="ECO:0000313" key="11">
    <source>
        <dbReference type="EMBL" id="GAA5508997.1"/>
    </source>
</evidence>
<reference evidence="11 12" key="1">
    <citation type="submission" date="2024-02" db="EMBL/GenBank/DDBJ databases">
        <title>Rhodopirellula caenicola NBRC 110016.</title>
        <authorList>
            <person name="Ichikawa N."/>
            <person name="Katano-Makiyama Y."/>
            <person name="Hidaka K."/>
        </authorList>
    </citation>
    <scope>NUCLEOTIDE SEQUENCE [LARGE SCALE GENOMIC DNA]</scope>
    <source>
        <strain evidence="11 12">NBRC 110016</strain>
    </source>
</reference>
<evidence type="ECO:0000313" key="12">
    <source>
        <dbReference type="Proteomes" id="UP001416858"/>
    </source>
</evidence>
<evidence type="ECO:0000256" key="5">
    <source>
        <dbReference type="ARBA" id="ARBA00022737"/>
    </source>
</evidence>
<keyword evidence="5" id="KW-0677">Repeat</keyword>
<dbReference type="RefSeq" id="WP_345685742.1">
    <property type="nucleotide sequence ID" value="NZ_BAABRO010000012.1"/>
</dbReference>
<dbReference type="InterPro" id="IPR001736">
    <property type="entry name" value="PLipase_D/transphosphatidylase"/>
</dbReference>
<keyword evidence="3" id="KW-0808">Transferase</keyword>
<comment type="caution">
    <text evidence="11">The sequence shown here is derived from an EMBL/GenBank/DDBJ whole genome shotgun (WGS) entry which is preliminary data.</text>
</comment>
<protein>
    <recommendedName>
        <fullName evidence="8">Cardiolipin synthase</fullName>
        <ecNumber evidence="8">2.7.8.-</ecNumber>
    </recommendedName>
</protein>
<feature type="domain" description="PLD phosphodiesterase" evidence="10">
    <location>
        <begin position="268"/>
        <end position="295"/>
    </location>
</feature>
<evidence type="ECO:0000256" key="8">
    <source>
        <dbReference type="NCBIfam" id="TIGR04265"/>
    </source>
</evidence>
<dbReference type="Proteomes" id="UP001416858">
    <property type="component" value="Unassembled WGS sequence"/>
</dbReference>
<dbReference type="PANTHER" id="PTHR21248:SF22">
    <property type="entry name" value="PHOSPHOLIPASE D"/>
    <property type="match status" value="1"/>
</dbReference>
<dbReference type="SMART" id="SM00155">
    <property type="entry name" value="PLDc"/>
    <property type="match status" value="2"/>
</dbReference>
<evidence type="ECO:0000256" key="7">
    <source>
        <dbReference type="ARBA" id="ARBA00023136"/>
    </source>
</evidence>
<sequence>MTTPAASGSKRRLLPARIFEWIDRKREAVSRTLWRPIRLLYLRHERSRRVVAWMRLHRRSITGSILLLAHTLGFVSSINVLSEPRTPQGAIAWIVTLNTFPYVAVPAYWAIGETDYGKQAIAYRARQSEGAPILDRLNRDLVEMGLALAPENETQHLLSRLVHFPVTEGNAATVLIDGKQTFASLFESIEQANSYVLVEFYILRDDELGNRLADLLLKKARQGVQVKVLYDEYGSRDMSSRYVDRLRAGGVQIHGFNPPLADGSTTRLNFRNHRKLVVVDGREAFVGGHNIGDEYLADNEELGVYRDTHVRFEGPMVQCAQIVFAEDWHAVTDELLHQLQWTPTQSENGEVKGICLPSGPADTFETASLFFLQVINRAEERVWIASPYFVPDQQMSTALQLAALRGVDVRVIIPEVSDARMVWLSSFSYLPEMEDAGVKMYRYRDRFMHQKVILVDDDIASIGTANFDNRSFRLNFELMMVFFDSTVAGQVAEMLEEDLRNSAPAPGSELTDSAYPFQLLVRGSRLLAPIQ</sequence>
<dbReference type="EC" id="2.7.8.-" evidence="8"/>
<dbReference type="EMBL" id="BAABRO010000012">
    <property type="protein sequence ID" value="GAA5508997.1"/>
    <property type="molecule type" value="Genomic_DNA"/>
</dbReference>
<organism evidence="11 12">
    <name type="scientific">Novipirellula caenicola</name>
    <dbReference type="NCBI Taxonomy" id="1536901"/>
    <lineage>
        <taxon>Bacteria</taxon>
        <taxon>Pseudomonadati</taxon>
        <taxon>Planctomycetota</taxon>
        <taxon>Planctomycetia</taxon>
        <taxon>Pirellulales</taxon>
        <taxon>Pirellulaceae</taxon>
        <taxon>Novipirellula</taxon>
    </lineage>
</organism>
<keyword evidence="4 9" id="KW-0812">Transmembrane</keyword>
<dbReference type="Pfam" id="PF13091">
    <property type="entry name" value="PLDc_2"/>
    <property type="match status" value="2"/>
</dbReference>
<dbReference type="InterPro" id="IPR022924">
    <property type="entry name" value="Cardiolipin_synthase"/>
</dbReference>
<comment type="subcellular location">
    <subcellularLocation>
        <location evidence="1">Cell membrane</location>
    </subcellularLocation>
</comment>
<evidence type="ECO:0000256" key="2">
    <source>
        <dbReference type="ARBA" id="ARBA00022475"/>
    </source>
</evidence>
<evidence type="ECO:0000259" key="10">
    <source>
        <dbReference type="PROSITE" id="PS50035"/>
    </source>
</evidence>
<dbReference type="Gene3D" id="3.30.870.10">
    <property type="entry name" value="Endonuclease Chain A"/>
    <property type="match status" value="2"/>
</dbReference>
<evidence type="ECO:0000256" key="9">
    <source>
        <dbReference type="SAM" id="Phobius"/>
    </source>
</evidence>
<dbReference type="PROSITE" id="PS50035">
    <property type="entry name" value="PLD"/>
    <property type="match status" value="2"/>
</dbReference>
<evidence type="ECO:0000256" key="3">
    <source>
        <dbReference type="ARBA" id="ARBA00022679"/>
    </source>
</evidence>
<feature type="domain" description="PLD phosphodiesterase" evidence="10">
    <location>
        <begin position="444"/>
        <end position="471"/>
    </location>
</feature>
<evidence type="ECO:0000256" key="4">
    <source>
        <dbReference type="ARBA" id="ARBA00022692"/>
    </source>
</evidence>
<name>A0ABP9VV43_9BACT</name>
<dbReference type="NCBIfam" id="TIGR04265">
    <property type="entry name" value="bac_cardiolipin"/>
    <property type="match status" value="1"/>
</dbReference>
<keyword evidence="12" id="KW-1185">Reference proteome</keyword>